<comment type="caution">
    <text evidence="1">The sequence shown here is derived from an EMBL/GenBank/DDBJ whole genome shotgun (WGS) entry which is preliminary data.</text>
</comment>
<evidence type="ECO:0000313" key="2">
    <source>
        <dbReference type="Proteomes" id="UP000305524"/>
    </source>
</evidence>
<reference evidence="1 2" key="1">
    <citation type="journal article" date="2019" name="Environ. Microbiol.">
        <title>An active ?-lactamase is a part of an orchestrated cell wall stress resistance network of Bacillus subtilis and related rhizosphere species.</title>
        <authorList>
            <person name="Bucher T."/>
            <person name="Keren-Paz A."/>
            <person name="Hausser J."/>
            <person name="Olender T."/>
            <person name="Cytryn E."/>
            <person name="Kolodkin-Gal I."/>
        </authorList>
    </citation>
    <scope>NUCLEOTIDE SEQUENCE [LARGE SCALE GENOMIC DNA]</scope>
    <source>
        <strain evidence="1 2">I186</strain>
    </source>
</reference>
<accession>A0A4U3A2T0</accession>
<dbReference type="AlphaFoldDB" id="A0A4U3A2T0"/>
<sequence>MANRPTQAKQKREIDKLKKDYCQLNIRVQTVEEEMKKVRRREIIRMLQEKTHHKSARYKHTYEEIAEEMDYSSTTVANIAKEEGLSRRISVVD</sequence>
<name>A0A4U3A2T0_BACMY</name>
<organism evidence="1 2">
    <name type="scientific">Bacillus mycoides</name>
    <dbReference type="NCBI Taxonomy" id="1405"/>
    <lineage>
        <taxon>Bacteria</taxon>
        <taxon>Bacillati</taxon>
        <taxon>Bacillota</taxon>
        <taxon>Bacilli</taxon>
        <taxon>Bacillales</taxon>
        <taxon>Bacillaceae</taxon>
        <taxon>Bacillus</taxon>
        <taxon>Bacillus cereus group</taxon>
    </lineage>
</organism>
<evidence type="ECO:0000313" key="1">
    <source>
        <dbReference type="EMBL" id="TKI82226.1"/>
    </source>
</evidence>
<gene>
    <name evidence="1" type="ORF">FC701_22195</name>
</gene>
<dbReference type="Proteomes" id="UP000305524">
    <property type="component" value="Unassembled WGS sequence"/>
</dbReference>
<dbReference type="RefSeq" id="WP_137058595.1">
    <property type="nucleotide sequence ID" value="NZ_SZOD01000592.1"/>
</dbReference>
<dbReference type="EMBL" id="SZOD01000592">
    <property type="protein sequence ID" value="TKI82226.1"/>
    <property type="molecule type" value="Genomic_DNA"/>
</dbReference>
<proteinExistence type="predicted"/>
<protein>
    <submittedName>
        <fullName evidence="1">Uncharacterized protein</fullName>
    </submittedName>
</protein>